<evidence type="ECO:0000313" key="2">
    <source>
        <dbReference type="Proteomes" id="UP000324800"/>
    </source>
</evidence>
<organism evidence="1 2">
    <name type="scientific">Streblomastix strix</name>
    <dbReference type="NCBI Taxonomy" id="222440"/>
    <lineage>
        <taxon>Eukaryota</taxon>
        <taxon>Metamonada</taxon>
        <taxon>Preaxostyla</taxon>
        <taxon>Oxymonadida</taxon>
        <taxon>Streblomastigidae</taxon>
        <taxon>Streblomastix</taxon>
    </lineage>
</organism>
<dbReference type="EMBL" id="SNRW01033361">
    <property type="protein sequence ID" value="KAA6356207.1"/>
    <property type="molecule type" value="Genomic_DNA"/>
</dbReference>
<dbReference type="Proteomes" id="UP000324800">
    <property type="component" value="Unassembled WGS sequence"/>
</dbReference>
<comment type="caution">
    <text evidence="1">The sequence shown here is derived from an EMBL/GenBank/DDBJ whole genome shotgun (WGS) entry which is preliminary data.</text>
</comment>
<sequence length="250" mass="27730">MSENRWDLLDPAGDEVLDLGQDRSVESNWRGQVGYGGSQSNVERWRCEGDVGSFVWTAKGTKDYYERGEVLGGIESGDQRGDCEGEKDRGDYSFQSILHGTQSWEQVAQNLRLQKVEQSNSQITLPNGGCNNNYTNNQTGGLCYSIGSGESVSPLESERGLTEVHGIQVQRESVLLRWPTFWLEPESIAILQDNEINSQSNQGEIQRESGTIHGRPADLIIGKETTGMRYSLDNLIHEGAGLEDVVSQMQ</sequence>
<reference evidence="1 2" key="1">
    <citation type="submission" date="2019-03" db="EMBL/GenBank/DDBJ databases">
        <title>Single cell metagenomics reveals metabolic interactions within the superorganism composed of flagellate Streblomastix strix and complex community of Bacteroidetes bacteria on its surface.</title>
        <authorList>
            <person name="Treitli S.C."/>
            <person name="Kolisko M."/>
            <person name="Husnik F."/>
            <person name="Keeling P."/>
            <person name="Hampl V."/>
        </authorList>
    </citation>
    <scope>NUCLEOTIDE SEQUENCE [LARGE SCALE GENOMIC DNA]</scope>
    <source>
        <strain evidence="1">ST1C</strain>
    </source>
</reference>
<gene>
    <name evidence="1" type="ORF">EZS28_048265</name>
</gene>
<proteinExistence type="predicted"/>
<evidence type="ECO:0000313" key="1">
    <source>
        <dbReference type="EMBL" id="KAA6356207.1"/>
    </source>
</evidence>
<dbReference type="AlphaFoldDB" id="A0A5J4TDE3"/>
<feature type="non-terminal residue" evidence="1">
    <location>
        <position position="250"/>
    </location>
</feature>
<name>A0A5J4TDE3_9EUKA</name>
<accession>A0A5J4TDE3</accession>
<protein>
    <submittedName>
        <fullName evidence="1">Uncharacterized protein</fullName>
    </submittedName>
</protein>